<dbReference type="EMBL" id="VSSQ01037869">
    <property type="protein sequence ID" value="MPM90675.1"/>
    <property type="molecule type" value="Genomic_DNA"/>
</dbReference>
<proteinExistence type="predicted"/>
<keyword evidence="1" id="KW-0472">Membrane</keyword>
<reference evidence="2" key="1">
    <citation type="submission" date="2019-08" db="EMBL/GenBank/DDBJ databases">
        <authorList>
            <person name="Kucharzyk K."/>
            <person name="Murdoch R.W."/>
            <person name="Higgins S."/>
            <person name="Loffler F."/>
        </authorList>
    </citation>
    <scope>NUCLEOTIDE SEQUENCE</scope>
</reference>
<feature type="transmembrane region" description="Helical" evidence="1">
    <location>
        <begin position="12"/>
        <end position="29"/>
    </location>
</feature>
<name>A0A645DN51_9ZZZZ</name>
<organism evidence="2">
    <name type="scientific">bioreactor metagenome</name>
    <dbReference type="NCBI Taxonomy" id="1076179"/>
    <lineage>
        <taxon>unclassified sequences</taxon>
        <taxon>metagenomes</taxon>
        <taxon>ecological metagenomes</taxon>
    </lineage>
</organism>
<dbReference type="AlphaFoldDB" id="A0A645DN51"/>
<comment type="caution">
    <text evidence="2">The sequence shown here is derived from an EMBL/GenBank/DDBJ whole genome shotgun (WGS) entry which is preliminary data.</text>
</comment>
<protein>
    <submittedName>
        <fullName evidence="2">Uncharacterized protein</fullName>
    </submittedName>
</protein>
<sequence length="117" mass="13677">MRHRHTPVNHLFFVPRAGVFFIFVCLIGNDRDHAKLLTGFHQLAQMNQPRLRRLSRYANAYVGQPFRLVVPHYQRIEFTDTPIGARPIYVHPNAKLLCILRRRQRRLRGTHGGAGQQ</sequence>
<keyword evidence="1" id="KW-0812">Transmembrane</keyword>
<accession>A0A645DN51</accession>
<gene>
    <name evidence="2" type="ORF">SDC9_137797</name>
</gene>
<evidence type="ECO:0000256" key="1">
    <source>
        <dbReference type="SAM" id="Phobius"/>
    </source>
</evidence>
<evidence type="ECO:0000313" key="2">
    <source>
        <dbReference type="EMBL" id="MPM90675.1"/>
    </source>
</evidence>
<keyword evidence="1" id="KW-1133">Transmembrane helix</keyword>